<organism evidence="3 4">
    <name type="scientific">Cercophora newfieldiana</name>
    <dbReference type="NCBI Taxonomy" id="92897"/>
    <lineage>
        <taxon>Eukaryota</taxon>
        <taxon>Fungi</taxon>
        <taxon>Dikarya</taxon>
        <taxon>Ascomycota</taxon>
        <taxon>Pezizomycotina</taxon>
        <taxon>Sordariomycetes</taxon>
        <taxon>Sordariomycetidae</taxon>
        <taxon>Sordariales</taxon>
        <taxon>Lasiosphaeriaceae</taxon>
        <taxon>Cercophora</taxon>
    </lineage>
</organism>
<keyword evidence="2" id="KW-1133">Transmembrane helix</keyword>
<gene>
    <name evidence="3" type="ORF">B0T16DRAFT_365384</name>
</gene>
<evidence type="ECO:0000256" key="2">
    <source>
        <dbReference type="SAM" id="Phobius"/>
    </source>
</evidence>
<feature type="compositionally biased region" description="Polar residues" evidence="1">
    <location>
        <begin position="151"/>
        <end position="167"/>
    </location>
</feature>
<feature type="region of interest" description="Disordered" evidence="1">
    <location>
        <begin position="1"/>
        <end position="33"/>
    </location>
</feature>
<keyword evidence="2" id="KW-0472">Membrane</keyword>
<evidence type="ECO:0000313" key="3">
    <source>
        <dbReference type="EMBL" id="KAK0656249.1"/>
    </source>
</evidence>
<protein>
    <submittedName>
        <fullName evidence="3">Uncharacterized protein</fullName>
    </submittedName>
</protein>
<dbReference type="Proteomes" id="UP001174936">
    <property type="component" value="Unassembled WGS sequence"/>
</dbReference>
<feature type="compositionally biased region" description="Low complexity" evidence="1">
    <location>
        <begin position="168"/>
        <end position="179"/>
    </location>
</feature>
<sequence>MSSPSQIAEPRARPLSGLPGSTTPGAGQGKSYKAYGQDYQFAERLSNPPPEFVIGSIDPTPPAVAQTDGGQESAGSPKGPAGSFKESHTQESIWTPPPETPWYKRIPRIWWIGIAITVVGSTAVIFAILAAMGTFAGHTLVVPLQHTERSVLTQSSRTSDGPGQSDNASTPTTSCTGASCSTSTAAHPIPTGIAKECTDSKTFTQHVDWAGVVGSQYNTSFDHPQMTSPEACCGICWSSPGCASWLYHEGSVTACVWLNITSVPDGGSKADDDCPLGHAPSTAFKIVPESNGIAGIGRCSGEAT</sequence>
<proteinExistence type="predicted"/>
<keyword evidence="4" id="KW-1185">Reference proteome</keyword>
<feature type="transmembrane region" description="Helical" evidence="2">
    <location>
        <begin position="109"/>
        <end position="136"/>
    </location>
</feature>
<dbReference type="AlphaFoldDB" id="A0AA39YPC4"/>
<evidence type="ECO:0000256" key="1">
    <source>
        <dbReference type="SAM" id="MobiDB-lite"/>
    </source>
</evidence>
<reference evidence="3" key="1">
    <citation type="submission" date="2023-06" db="EMBL/GenBank/DDBJ databases">
        <title>Genome-scale phylogeny and comparative genomics of the fungal order Sordariales.</title>
        <authorList>
            <consortium name="Lawrence Berkeley National Laboratory"/>
            <person name="Hensen N."/>
            <person name="Bonometti L."/>
            <person name="Westerberg I."/>
            <person name="Brannstrom I.O."/>
            <person name="Guillou S."/>
            <person name="Cros-Aarteil S."/>
            <person name="Calhoun S."/>
            <person name="Haridas S."/>
            <person name="Kuo A."/>
            <person name="Mondo S."/>
            <person name="Pangilinan J."/>
            <person name="Riley R."/>
            <person name="Labutti K."/>
            <person name="Andreopoulos B."/>
            <person name="Lipzen A."/>
            <person name="Chen C."/>
            <person name="Yanf M."/>
            <person name="Daum C."/>
            <person name="Ng V."/>
            <person name="Clum A."/>
            <person name="Steindorff A."/>
            <person name="Ohm R."/>
            <person name="Martin F."/>
            <person name="Silar P."/>
            <person name="Natvig D."/>
            <person name="Lalanne C."/>
            <person name="Gautier V."/>
            <person name="Ament-Velasquez S.L."/>
            <person name="Kruys A."/>
            <person name="Hutchinson M.I."/>
            <person name="Powell A.J."/>
            <person name="Barry K."/>
            <person name="Miller A.N."/>
            <person name="Grigoriev I.V."/>
            <person name="Debuchy R."/>
            <person name="Gladieux P."/>
            <person name="Thoren M.H."/>
            <person name="Johannesson H."/>
        </authorList>
    </citation>
    <scope>NUCLEOTIDE SEQUENCE</scope>
    <source>
        <strain evidence="3">SMH2532-1</strain>
    </source>
</reference>
<name>A0AA39YPC4_9PEZI</name>
<dbReference type="EMBL" id="JAULSV010000001">
    <property type="protein sequence ID" value="KAK0656249.1"/>
    <property type="molecule type" value="Genomic_DNA"/>
</dbReference>
<accession>A0AA39YPC4</accession>
<comment type="caution">
    <text evidence="3">The sequence shown here is derived from an EMBL/GenBank/DDBJ whole genome shotgun (WGS) entry which is preliminary data.</text>
</comment>
<feature type="region of interest" description="Disordered" evidence="1">
    <location>
        <begin position="151"/>
        <end position="179"/>
    </location>
</feature>
<feature type="region of interest" description="Disordered" evidence="1">
    <location>
        <begin position="45"/>
        <end position="96"/>
    </location>
</feature>
<keyword evidence="2" id="KW-0812">Transmembrane</keyword>
<evidence type="ECO:0000313" key="4">
    <source>
        <dbReference type="Proteomes" id="UP001174936"/>
    </source>
</evidence>